<keyword evidence="2" id="KW-0238">DNA-binding</keyword>
<evidence type="ECO:0000256" key="3">
    <source>
        <dbReference type="ARBA" id="ARBA00023163"/>
    </source>
</evidence>
<dbReference type="EMBL" id="JABRWJ010000002">
    <property type="protein sequence ID" value="NRF66930.1"/>
    <property type="molecule type" value="Genomic_DNA"/>
</dbReference>
<reference evidence="5 6" key="1">
    <citation type="submission" date="2020-05" db="EMBL/GenBank/DDBJ databases">
        <title>Aquincola sp. isolate from soil.</title>
        <authorList>
            <person name="Han J."/>
            <person name="Kim D.-U."/>
        </authorList>
    </citation>
    <scope>NUCLEOTIDE SEQUENCE [LARGE SCALE GENOMIC DNA]</scope>
    <source>
        <strain evidence="5 6">S2</strain>
    </source>
</reference>
<dbReference type="Proteomes" id="UP000737171">
    <property type="component" value="Unassembled WGS sequence"/>
</dbReference>
<proteinExistence type="predicted"/>
<keyword evidence="1" id="KW-0805">Transcription regulation</keyword>
<dbReference type="InterPro" id="IPR050204">
    <property type="entry name" value="AraC_XylS_family_regulators"/>
</dbReference>
<keyword evidence="3" id="KW-0804">Transcription</keyword>
<accession>A0ABX2EE74</accession>
<organism evidence="5 6">
    <name type="scientific">Pseudaquabacterium terrae</name>
    <dbReference type="NCBI Taxonomy" id="2732868"/>
    <lineage>
        <taxon>Bacteria</taxon>
        <taxon>Pseudomonadati</taxon>
        <taxon>Pseudomonadota</taxon>
        <taxon>Betaproteobacteria</taxon>
        <taxon>Burkholderiales</taxon>
        <taxon>Sphaerotilaceae</taxon>
        <taxon>Pseudaquabacterium</taxon>
    </lineage>
</organism>
<dbReference type="SMART" id="SM00342">
    <property type="entry name" value="HTH_ARAC"/>
    <property type="match status" value="1"/>
</dbReference>
<dbReference type="Gene3D" id="1.10.10.60">
    <property type="entry name" value="Homeodomain-like"/>
    <property type="match status" value="1"/>
</dbReference>
<dbReference type="PANTHER" id="PTHR46796">
    <property type="entry name" value="HTH-TYPE TRANSCRIPTIONAL ACTIVATOR RHAS-RELATED"/>
    <property type="match status" value="1"/>
</dbReference>
<protein>
    <submittedName>
        <fullName evidence="5">AraC family transcriptional regulator</fullName>
    </submittedName>
</protein>
<dbReference type="InterPro" id="IPR018060">
    <property type="entry name" value="HTH_AraC"/>
</dbReference>
<dbReference type="RefSeq" id="WP_173122024.1">
    <property type="nucleotide sequence ID" value="NZ_JABRWJ010000002.1"/>
</dbReference>
<dbReference type="PROSITE" id="PS01124">
    <property type="entry name" value="HTH_ARAC_FAMILY_2"/>
    <property type="match status" value="1"/>
</dbReference>
<keyword evidence="6" id="KW-1185">Reference proteome</keyword>
<evidence type="ECO:0000313" key="5">
    <source>
        <dbReference type="EMBL" id="NRF66930.1"/>
    </source>
</evidence>
<comment type="caution">
    <text evidence="5">The sequence shown here is derived from an EMBL/GenBank/DDBJ whole genome shotgun (WGS) entry which is preliminary data.</text>
</comment>
<dbReference type="Pfam" id="PF12833">
    <property type="entry name" value="HTH_18"/>
    <property type="match status" value="1"/>
</dbReference>
<evidence type="ECO:0000256" key="2">
    <source>
        <dbReference type="ARBA" id="ARBA00023125"/>
    </source>
</evidence>
<dbReference type="PANTHER" id="PTHR46796:SF15">
    <property type="entry name" value="BLL1074 PROTEIN"/>
    <property type="match status" value="1"/>
</dbReference>
<feature type="domain" description="HTH araC/xylS-type" evidence="4">
    <location>
        <begin position="140"/>
        <end position="258"/>
    </location>
</feature>
<evidence type="ECO:0000259" key="4">
    <source>
        <dbReference type="PROSITE" id="PS01124"/>
    </source>
</evidence>
<evidence type="ECO:0000313" key="6">
    <source>
        <dbReference type="Proteomes" id="UP000737171"/>
    </source>
</evidence>
<gene>
    <name evidence="5" type="ORF">HLB44_08040</name>
</gene>
<sequence>MSALQLVAPCPALRDHVLCYVARDAAAARAVPAEAQFPAHTISGLVLLHGGRIHAPQHGRDFAECTLLGLQPKPYRLMYVDGPQTTAVLFRAGRAGELLGVAAADIAAQLLDARVVVPSLALQVLMHRSREATTAAARITALEAYLLDRLERRPPRPAWAEALLALGPELALLPLPALAERLGWSPRQLQRCFGELFGVPPKTYQRLARGQAALRGLHADAAASLPALAQALGFADHAHLSRELRDTAGHAPATLRRGFDRGLPALAPLSALLRADL</sequence>
<name>A0ABX2EE74_9BURK</name>
<evidence type="ECO:0000256" key="1">
    <source>
        <dbReference type="ARBA" id="ARBA00023015"/>
    </source>
</evidence>